<dbReference type="GO" id="GO:0009279">
    <property type="term" value="C:cell outer membrane"/>
    <property type="evidence" value="ECO:0007669"/>
    <property type="project" value="UniProtKB-SubCell"/>
</dbReference>
<dbReference type="Pfam" id="PF07715">
    <property type="entry name" value="Plug"/>
    <property type="match status" value="1"/>
</dbReference>
<keyword evidence="5 11" id="KW-0812">Transmembrane</keyword>
<dbReference type="RefSeq" id="WP_167188463.1">
    <property type="nucleotide sequence ID" value="NZ_JAAONZ010000012.1"/>
</dbReference>
<keyword evidence="6" id="KW-0408">Iron</keyword>
<evidence type="ECO:0000256" key="4">
    <source>
        <dbReference type="ARBA" id="ARBA00022496"/>
    </source>
</evidence>
<evidence type="ECO:0000256" key="8">
    <source>
        <dbReference type="ARBA" id="ARBA00023077"/>
    </source>
</evidence>
<evidence type="ECO:0000313" key="16">
    <source>
        <dbReference type="Proteomes" id="UP000787472"/>
    </source>
</evidence>
<evidence type="ECO:0000259" key="13">
    <source>
        <dbReference type="Pfam" id="PF00593"/>
    </source>
</evidence>
<proteinExistence type="inferred from homology"/>
<dbReference type="Gene3D" id="2.40.170.20">
    <property type="entry name" value="TonB-dependent receptor, beta-barrel domain"/>
    <property type="match status" value="1"/>
</dbReference>
<keyword evidence="9 11" id="KW-0472">Membrane</keyword>
<keyword evidence="8 12" id="KW-0798">TonB box</keyword>
<keyword evidence="7" id="KW-0406">Ion transport</keyword>
<keyword evidence="16" id="KW-1185">Reference proteome</keyword>
<name>A0A9E5JX13_9GAMM</name>
<keyword evidence="4" id="KW-0410">Iron transport</keyword>
<organism evidence="15 16">
    <name type="scientific">Pseudomaricurvus hydrocarbonicus</name>
    <dbReference type="NCBI Taxonomy" id="1470433"/>
    <lineage>
        <taxon>Bacteria</taxon>
        <taxon>Pseudomonadati</taxon>
        <taxon>Pseudomonadota</taxon>
        <taxon>Gammaproteobacteria</taxon>
        <taxon>Cellvibrionales</taxon>
        <taxon>Cellvibrionaceae</taxon>
        <taxon>Pseudomaricurvus</taxon>
    </lineage>
</organism>
<dbReference type="InterPro" id="IPR000531">
    <property type="entry name" value="Beta-barrel_TonB"/>
</dbReference>
<evidence type="ECO:0000256" key="10">
    <source>
        <dbReference type="ARBA" id="ARBA00023237"/>
    </source>
</evidence>
<feature type="domain" description="TonB-dependent receptor plug" evidence="14">
    <location>
        <begin position="52"/>
        <end position="161"/>
    </location>
</feature>
<dbReference type="AlphaFoldDB" id="A0A9E5JX13"/>
<evidence type="ECO:0000256" key="1">
    <source>
        <dbReference type="ARBA" id="ARBA00004571"/>
    </source>
</evidence>
<dbReference type="PANTHER" id="PTHR32552">
    <property type="entry name" value="FERRICHROME IRON RECEPTOR-RELATED"/>
    <property type="match status" value="1"/>
</dbReference>
<comment type="subcellular location">
    <subcellularLocation>
        <location evidence="1 11">Cell outer membrane</location>
        <topology evidence="1 11">Multi-pass membrane protein</topology>
    </subcellularLocation>
</comment>
<gene>
    <name evidence="15" type="ORF">G8770_15010</name>
</gene>
<evidence type="ECO:0000256" key="3">
    <source>
        <dbReference type="ARBA" id="ARBA00022452"/>
    </source>
</evidence>
<evidence type="ECO:0000313" key="15">
    <source>
        <dbReference type="EMBL" id="NHO66859.1"/>
    </source>
</evidence>
<accession>A0A9E5JX13</accession>
<keyword evidence="2 11" id="KW-0813">Transport</keyword>
<evidence type="ECO:0000259" key="14">
    <source>
        <dbReference type="Pfam" id="PF07715"/>
    </source>
</evidence>
<evidence type="ECO:0000256" key="7">
    <source>
        <dbReference type="ARBA" id="ARBA00023065"/>
    </source>
</evidence>
<dbReference type="PANTHER" id="PTHR32552:SF81">
    <property type="entry name" value="TONB-DEPENDENT OUTER MEMBRANE RECEPTOR"/>
    <property type="match status" value="1"/>
</dbReference>
<dbReference type="SUPFAM" id="SSF56935">
    <property type="entry name" value="Porins"/>
    <property type="match status" value="1"/>
</dbReference>
<evidence type="ECO:0000256" key="12">
    <source>
        <dbReference type="RuleBase" id="RU003357"/>
    </source>
</evidence>
<evidence type="ECO:0000256" key="2">
    <source>
        <dbReference type="ARBA" id="ARBA00022448"/>
    </source>
</evidence>
<dbReference type="EMBL" id="JAAONZ010000012">
    <property type="protein sequence ID" value="NHO66859.1"/>
    <property type="molecule type" value="Genomic_DNA"/>
</dbReference>
<dbReference type="InterPro" id="IPR036942">
    <property type="entry name" value="Beta-barrel_TonB_sf"/>
</dbReference>
<evidence type="ECO:0000256" key="11">
    <source>
        <dbReference type="PROSITE-ProRule" id="PRU01360"/>
    </source>
</evidence>
<reference evidence="15" key="1">
    <citation type="submission" date="2020-03" db="EMBL/GenBank/DDBJ databases">
        <authorList>
            <person name="Guo F."/>
        </authorList>
    </citation>
    <scope>NUCLEOTIDE SEQUENCE</scope>
    <source>
        <strain evidence="15">JCM 30134</strain>
    </source>
</reference>
<evidence type="ECO:0000256" key="9">
    <source>
        <dbReference type="ARBA" id="ARBA00023136"/>
    </source>
</evidence>
<dbReference type="GO" id="GO:0006826">
    <property type="term" value="P:iron ion transport"/>
    <property type="evidence" value="ECO:0007669"/>
    <property type="project" value="UniProtKB-KW"/>
</dbReference>
<evidence type="ECO:0000256" key="5">
    <source>
        <dbReference type="ARBA" id="ARBA00022692"/>
    </source>
</evidence>
<protein>
    <submittedName>
        <fullName evidence="15">TonB-dependent receptor</fullName>
    </submittedName>
</protein>
<feature type="domain" description="TonB-dependent receptor-like beta-barrel" evidence="13">
    <location>
        <begin position="296"/>
        <end position="708"/>
    </location>
</feature>
<comment type="similarity">
    <text evidence="11 12">Belongs to the TonB-dependent receptor family.</text>
</comment>
<keyword evidence="15" id="KW-0675">Receptor</keyword>
<dbReference type="Pfam" id="PF00593">
    <property type="entry name" value="TonB_dep_Rec_b-barrel"/>
    <property type="match status" value="1"/>
</dbReference>
<dbReference type="PROSITE" id="PS52016">
    <property type="entry name" value="TONB_DEPENDENT_REC_3"/>
    <property type="match status" value="1"/>
</dbReference>
<comment type="caution">
    <text evidence="15">The sequence shown here is derived from an EMBL/GenBank/DDBJ whole genome shotgun (WGS) entry which is preliminary data.</text>
</comment>
<evidence type="ECO:0000256" key="6">
    <source>
        <dbReference type="ARBA" id="ARBA00023004"/>
    </source>
</evidence>
<dbReference type="InterPro" id="IPR039426">
    <property type="entry name" value="TonB-dep_rcpt-like"/>
</dbReference>
<keyword evidence="10 11" id="KW-0998">Cell outer membrane</keyword>
<keyword evidence="3 11" id="KW-1134">Transmembrane beta strand</keyword>
<dbReference type="Proteomes" id="UP000787472">
    <property type="component" value="Unassembled WGS sequence"/>
</dbReference>
<dbReference type="InterPro" id="IPR012910">
    <property type="entry name" value="Plug_dom"/>
</dbReference>
<sequence>MSVVNLHKQSLSGVIGLLCVAGTSALTFPAFAEGGLSIEEVVVTARKRAESIQDVPLAVSAIAGDDVKNAFTLDTTSLAQFAPNVVMDTIEAGTPSGGGFSIRGISYQDVEKAFDPTVLVAVDGVPLATGTGQVFNLLDIERIEVLRGPQGTLFGKNVVGGLINIHRTKPKLDESSGKIRGRVGEYGKKDLELLYNYGEEDWAVKLTASSLNQDKGFTKNSVSGDLGKKDTTRAGIHWLMALNDSVTLDAQYNYSNMEGYAAAIMPTATDTSDVFCGAYQAYGYVCGGEFGDVVRPAGEKSDRRRSYSDYRGAVGLESHQAIWQVEAELTDSLSLTYIGGWLTADDEYQADMDGIDAVLYHVDRWGDYSQVTHELRFSHDAGGSLLWQAGVFTATADATSNQLSQVFTPVWSPREATETASESHSIFFEGDYSLLDEKLTLTAGTRFITETKRMDRDVYDPATGAYLVGPNAGGERTDNDWIYRWGARYQFADELMVYFTNSTGFRSGGFSPRASTEASLSSGFAPETLTNWEAGIKSTWFDGRLKLNATLFHMVYEDMQIEVSLPAPNVATGNEIAIRNVGEAEFSGVELEFDVLLSEWWRVSGNAGWLDAKYSNFNADIYGDGIVADESNLEIRRAPELTYSLQNVFDWSVGDGLMSWRTSYSWRDGYASTLTNHPGTEIESFGLLDTSLTYELDQWRISLFGRNLTDEDSYTHDYAVSPNRPTAGTENPGSLWKFATVRSPREWGLEVTYTF</sequence>